<evidence type="ECO:0000256" key="2">
    <source>
        <dbReference type="ARBA" id="ARBA00022679"/>
    </source>
</evidence>
<comment type="caution">
    <text evidence="5">The sequence shown here is derived from an EMBL/GenBank/DDBJ whole genome shotgun (WGS) entry which is preliminary data.</text>
</comment>
<accession>A0ABT2HVE2</accession>
<dbReference type="Gene3D" id="3.20.20.70">
    <property type="entry name" value="Aldolase class I"/>
    <property type="match status" value="1"/>
</dbReference>
<dbReference type="RefSeq" id="WP_260103876.1">
    <property type="nucleotide sequence ID" value="NZ_JALXSQ010000007.1"/>
</dbReference>
<dbReference type="PANTHER" id="PTHR37418:SF2">
    <property type="entry name" value="3-KETO-5-AMINOHEXANOATE CLEAVAGE ENZYME"/>
    <property type="match status" value="1"/>
</dbReference>
<evidence type="ECO:0008006" key="7">
    <source>
        <dbReference type="Google" id="ProtNLM"/>
    </source>
</evidence>
<reference evidence="5 6" key="1">
    <citation type="submission" date="2022-04" db="EMBL/GenBank/DDBJ databases">
        <title>Human microbiome associated bacterial genomes.</title>
        <authorList>
            <person name="Sandstrom S."/>
            <person name="Salamzade R."/>
            <person name="Kalan L.R."/>
        </authorList>
    </citation>
    <scope>NUCLEOTIDE SEQUENCE [LARGE SCALE GENOMIC DNA]</scope>
    <source>
        <strain evidence="6">p3-SID1799</strain>
    </source>
</reference>
<organism evidence="5 6">
    <name type="scientific">Pseudoclavibacter albus</name>
    <dbReference type="NCBI Taxonomy" id="272241"/>
    <lineage>
        <taxon>Bacteria</taxon>
        <taxon>Bacillati</taxon>
        <taxon>Actinomycetota</taxon>
        <taxon>Actinomycetes</taxon>
        <taxon>Micrococcales</taxon>
        <taxon>Microbacteriaceae</taxon>
        <taxon>Pseudoclavibacter</taxon>
    </lineage>
</organism>
<evidence type="ECO:0000256" key="3">
    <source>
        <dbReference type="ARBA" id="ARBA00022723"/>
    </source>
</evidence>
<keyword evidence="3" id="KW-0479">Metal-binding</keyword>
<evidence type="ECO:0000313" key="6">
    <source>
        <dbReference type="Proteomes" id="UP001525379"/>
    </source>
</evidence>
<evidence type="ECO:0000256" key="1">
    <source>
        <dbReference type="ARBA" id="ARBA00001947"/>
    </source>
</evidence>
<dbReference type="PANTHER" id="PTHR37418">
    <property type="entry name" value="3-KETO-5-AMINOHEXANOATE CLEAVAGE ENZYME-RELATED"/>
    <property type="match status" value="1"/>
</dbReference>
<evidence type="ECO:0000313" key="5">
    <source>
        <dbReference type="EMBL" id="MCT2042288.1"/>
    </source>
</evidence>
<dbReference type="Proteomes" id="UP001525379">
    <property type="component" value="Unassembled WGS sequence"/>
</dbReference>
<proteinExistence type="predicted"/>
<keyword evidence="6" id="KW-1185">Reference proteome</keyword>
<protein>
    <recommendedName>
        <fullName evidence="7">3-keto-5-aminohexanoate cleavage protein</fullName>
    </recommendedName>
</protein>
<name>A0ABT2HVE2_9MICO</name>
<dbReference type="InterPro" id="IPR008567">
    <property type="entry name" value="BKACE"/>
</dbReference>
<evidence type="ECO:0000256" key="4">
    <source>
        <dbReference type="ARBA" id="ARBA00022833"/>
    </source>
</evidence>
<keyword evidence="2" id="KW-0808">Transferase</keyword>
<dbReference type="InterPro" id="IPR013785">
    <property type="entry name" value="Aldolase_TIM"/>
</dbReference>
<gene>
    <name evidence="5" type="ORF">M3D15_02885</name>
</gene>
<dbReference type="EMBL" id="JALXSQ010000007">
    <property type="protein sequence ID" value="MCT2042288.1"/>
    <property type="molecule type" value="Genomic_DNA"/>
</dbReference>
<keyword evidence="4" id="KW-0862">Zinc</keyword>
<sequence length="417" mass="46436">MTGAKFTPRNHRATRHPVLDATASGVLIKHHTEDVLDEAKRLSDTGCRYWHFHARNPMTNEQTTSNSIYQAARRGVQAYDPSMIMSFGASRNGAEVKHSIQHFGEWERISQVSLPLHLGGAHFVTTQAAVELQVILDLEQQVGPLPRSYVDSQDFSNDISCYTPSPRARNASLDTFSIANGSNYGSTSPEVQFKILSRAIQERNRLHLPHEVEWVQLGRSYAATRFSVEHPEIRLGNSGQISITLLFGFSPLFPFPHRYEDFVDVVSLAKSLEFDPAGRRCRNVTVVVGAAVIAQHALQRCVPMDVGPDRGKVVSPLKRLVHYACLTVHQVDILRIGMEDTPYRCSDSHDAIELTTNIQLAGAALAEMRKIRVTSVTNTVAFSERMKFDALDAHHEIEMTRLSLTLEQRSESVGAAA</sequence>
<comment type="cofactor">
    <cofactor evidence="1">
        <name>Zn(2+)</name>
        <dbReference type="ChEBI" id="CHEBI:29105"/>
    </cofactor>
</comment>